<evidence type="ECO:0000256" key="1">
    <source>
        <dbReference type="SAM" id="MobiDB-lite"/>
    </source>
</evidence>
<gene>
    <name evidence="2" type="ORF">H4W81_000709</name>
</gene>
<reference evidence="2 3" key="1">
    <citation type="submission" date="2020-10" db="EMBL/GenBank/DDBJ databases">
        <title>Sequencing the genomes of 1000 actinobacteria strains.</title>
        <authorList>
            <person name="Klenk H.-P."/>
        </authorList>
    </citation>
    <scope>NUCLEOTIDE SEQUENCE [LARGE SCALE GENOMIC DNA]</scope>
    <source>
        <strain evidence="2 3">DSM 43748</strain>
    </source>
</reference>
<accession>A0ABR9K7E2</accession>
<comment type="caution">
    <text evidence="2">The sequence shown here is derived from an EMBL/GenBank/DDBJ whole genome shotgun (WGS) entry which is preliminary data.</text>
</comment>
<dbReference type="Proteomes" id="UP000661607">
    <property type="component" value="Unassembled WGS sequence"/>
</dbReference>
<feature type="region of interest" description="Disordered" evidence="1">
    <location>
        <begin position="39"/>
        <end position="74"/>
    </location>
</feature>
<dbReference type="RefSeq" id="WP_192773447.1">
    <property type="nucleotide sequence ID" value="NZ_BAAASY010000026.1"/>
</dbReference>
<evidence type="ECO:0000313" key="3">
    <source>
        <dbReference type="Proteomes" id="UP000661607"/>
    </source>
</evidence>
<name>A0ABR9K7E2_9ACTN</name>
<evidence type="ECO:0000313" key="2">
    <source>
        <dbReference type="EMBL" id="MBE1557930.1"/>
    </source>
</evidence>
<sequence length="74" mass="7493">MISAPSSGALSIMAGALRRGDDAYIPTRHVDAVVSGVAASPLAQGPASRKSRQIHASRLDVPGGTRPSSVMSPP</sequence>
<proteinExistence type="predicted"/>
<keyword evidence="3" id="KW-1185">Reference proteome</keyword>
<protein>
    <submittedName>
        <fullName evidence="2">Uncharacterized protein</fullName>
    </submittedName>
</protein>
<dbReference type="EMBL" id="JADBEF010000001">
    <property type="protein sequence ID" value="MBE1557930.1"/>
    <property type="molecule type" value="Genomic_DNA"/>
</dbReference>
<organism evidence="2 3">
    <name type="scientific">Nonomuraea africana</name>
    <dbReference type="NCBI Taxonomy" id="46171"/>
    <lineage>
        <taxon>Bacteria</taxon>
        <taxon>Bacillati</taxon>
        <taxon>Actinomycetota</taxon>
        <taxon>Actinomycetes</taxon>
        <taxon>Streptosporangiales</taxon>
        <taxon>Streptosporangiaceae</taxon>
        <taxon>Nonomuraea</taxon>
    </lineage>
</organism>